<dbReference type="PANTHER" id="PTHR11601">
    <property type="entry name" value="CYSTEINE DESULFURYLASE FAMILY MEMBER"/>
    <property type="match status" value="1"/>
</dbReference>
<dbReference type="InterPro" id="IPR015424">
    <property type="entry name" value="PyrdxlP-dep_Trfase"/>
</dbReference>
<comment type="similarity">
    <text evidence="3">Belongs to the class-V pyridoxal-phosphate-dependent aminotransferase family.</text>
</comment>
<protein>
    <recommendedName>
        <fullName evidence="11">Selenocysteine lyase</fullName>
        <ecNumber evidence="10">4.4.1.16</ecNumber>
    </recommendedName>
</protein>
<evidence type="ECO:0000313" key="14">
    <source>
        <dbReference type="Proteomes" id="UP000494040"/>
    </source>
</evidence>
<dbReference type="EnsemblMetazoa" id="XM_014384697.1">
    <property type="protein sequence ID" value="XP_014240183.1"/>
    <property type="gene ID" value="LOC106661371"/>
</dbReference>
<dbReference type="Proteomes" id="UP000494040">
    <property type="component" value="Unassembled WGS sequence"/>
</dbReference>
<dbReference type="OMA" id="TGHIFDV"/>
<evidence type="ECO:0000256" key="2">
    <source>
        <dbReference type="ARBA" id="ARBA00004514"/>
    </source>
</evidence>
<evidence type="ECO:0000256" key="5">
    <source>
        <dbReference type="ARBA" id="ARBA00022490"/>
    </source>
</evidence>
<dbReference type="Gene3D" id="3.90.1150.10">
    <property type="entry name" value="Aspartate Aminotransferase, domain 1"/>
    <property type="match status" value="1"/>
</dbReference>
<evidence type="ECO:0000256" key="8">
    <source>
        <dbReference type="ARBA" id="ARBA00023239"/>
    </source>
</evidence>
<evidence type="ECO:0000256" key="7">
    <source>
        <dbReference type="ARBA" id="ARBA00022898"/>
    </source>
</evidence>
<dbReference type="PIRSF" id="PIRSF005572">
    <property type="entry name" value="NifS"/>
    <property type="match status" value="1"/>
</dbReference>
<name>A0A8I6R7Z8_CIMLE</name>
<dbReference type="InterPro" id="IPR016454">
    <property type="entry name" value="Cysteine_dSase"/>
</dbReference>
<evidence type="ECO:0000256" key="1">
    <source>
        <dbReference type="ARBA" id="ARBA00001933"/>
    </source>
</evidence>
<dbReference type="Gene3D" id="3.40.640.10">
    <property type="entry name" value="Type I PLP-dependent aspartate aminotransferase-like (Major domain)"/>
    <property type="match status" value="1"/>
</dbReference>
<comment type="subunit">
    <text evidence="4">Homodimer.</text>
</comment>
<dbReference type="GO" id="GO:0009000">
    <property type="term" value="F:selenocysteine lyase activity"/>
    <property type="evidence" value="ECO:0007669"/>
    <property type="project" value="UniProtKB-EC"/>
</dbReference>
<feature type="domain" description="Aminotransferase class V" evidence="12">
    <location>
        <begin position="2"/>
        <end position="373"/>
    </location>
</feature>
<reference evidence="13" key="1">
    <citation type="submission" date="2022-01" db="UniProtKB">
        <authorList>
            <consortium name="EnsemblMetazoa"/>
        </authorList>
    </citation>
    <scope>IDENTIFICATION</scope>
</reference>
<dbReference type="EC" id="4.4.1.16" evidence="10"/>
<evidence type="ECO:0000256" key="9">
    <source>
        <dbReference type="ARBA" id="ARBA00037407"/>
    </source>
</evidence>
<dbReference type="KEGG" id="clec:106661371"/>
<keyword evidence="6" id="KW-0808">Transferase</keyword>
<dbReference type="GO" id="GO:0016740">
    <property type="term" value="F:transferase activity"/>
    <property type="evidence" value="ECO:0007669"/>
    <property type="project" value="UniProtKB-KW"/>
</dbReference>
<dbReference type="RefSeq" id="XP_014240184.1">
    <property type="nucleotide sequence ID" value="XM_014384698.2"/>
</dbReference>
<keyword evidence="5" id="KW-0963">Cytoplasm</keyword>
<dbReference type="SUPFAM" id="SSF53383">
    <property type="entry name" value="PLP-dependent transferases"/>
    <property type="match status" value="1"/>
</dbReference>
<dbReference type="RefSeq" id="XP_014240183.1">
    <property type="nucleotide sequence ID" value="XM_014384697.1"/>
</dbReference>
<comment type="subcellular location">
    <subcellularLocation>
        <location evidence="2">Cytoplasm</location>
        <location evidence="2">Cytosol</location>
    </subcellularLocation>
</comment>
<comment type="cofactor">
    <cofactor evidence="1">
        <name>pyridoxal 5'-phosphate</name>
        <dbReference type="ChEBI" id="CHEBI:597326"/>
    </cofactor>
</comment>
<proteinExistence type="inferred from homology"/>
<evidence type="ECO:0000259" key="12">
    <source>
        <dbReference type="Pfam" id="PF00266"/>
    </source>
</evidence>
<dbReference type="OrthoDB" id="10250117at2759"/>
<dbReference type="PANTHER" id="PTHR11601:SF62">
    <property type="entry name" value="SELENOCYSTEINE LYASE"/>
    <property type="match status" value="1"/>
</dbReference>
<evidence type="ECO:0000256" key="6">
    <source>
        <dbReference type="ARBA" id="ARBA00022679"/>
    </source>
</evidence>
<keyword evidence="7" id="KW-0663">Pyridoxal phosphate</keyword>
<comment type="function">
    <text evidence="9">Catalyzes the decomposition of L-selenocysteine to L-alanine and elemental selenium.</text>
</comment>
<dbReference type="EnsemblMetazoa" id="XM_024229330.1">
    <property type="protein sequence ID" value="XP_024085098.1"/>
    <property type="gene ID" value="LOC106661371"/>
</dbReference>
<dbReference type="Pfam" id="PF00266">
    <property type="entry name" value="Aminotran_5"/>
    <property type="match status" value="1"/>
</dbReference>
<dbReference type="InterPro" id="IPR000192">
    <property type="entry name" value="Aminotrans_V_dom"/>
</dbReference>
<dbReference type="InterPro" id="IPR015422">
    <property type="entry name" value="PyrdxlP-dep_Trfase_small"/>
</dbReference>
<accession>A0A8I6R7Z8</accession>
<organism evidence="13 14">
    <name type="scientific">Cimex lectularius</name>
    <name type="common">Bed bug</name>
    <name type="synonym">Acanthia lectularia</name>
    <dbReference type="NCBI Taxonomy" id="79782"/>
    <lineage>
        <taxon>Eukaryota</taxon>
        <taxon>Metazoa</taxon>
        <taxon>Ecdysozoa</taxon>
        <taxon>Arthropoda</taxon>
        <taxon>Hexapoda</taxon>
        <taxon>Insecta</taxon>
        <taxon>Pterygota</taxon>
        <taxon>Neoptera</taxon>
        <taxon>Paraneoptera</taxon>
        <taxon>Hemiptera</taxon>
        <taxon>Heteroptera</taxon>
        <taxon>Panheteroptera</taxon>
        <taxon>Cimicomorpha</taxon>
        <taxon>Cimicidae</taxon>
        <taxon>Cimex</taxon>
    </lineage>
</organism>
<dbReference type="AlphaFoldDB" id="A0A8I6R7Z8"/>
<dbReference type="InterPro" id="IPR015421">
    <property type="entry name" value="PyrdxlP-dep_Trfase_major"/>
</dbReference>
<sequence>MIYLDYNSTTPLDEQVVKVMSKVMVSNWANPSSDSELGRQARAVIDKSRQQVANMLGAEDEEIIFTSGGTEASNMIIRSTVDEFHQLGVKPHVITTTVEHDATRALLQHLKDKGEIDLTHVGLNKSGTVSSCKILEAIIDRTCLITIMLANNETGIIFPVAEIGRELKFINTRRNTLGKIFLHTDAAQAIGKIPVNVNTLGVDYMTVVGHKFYGPRIGCVYQRTGCPLKPLVFGGGQEKGLRSGTENTMCIAGLGEAARIVSENILLYETQQLYIRKYFEKRIQESFLECEAKVNFIDIKERLPNTISLCFIGRSGREVLKRCKLVIASTGAACHANQEKPSGILLQVLTHEDALGTVRLSIGRETTKDDIEYCVYDFLQALKAI</sequence>
<dbReference type="EnsemblMetazoa" id="XM_014384698.2">
    <property type="protein sequence ID" value="XP_014240184.1"/>
    <property type="gene ID" value="LOC106661371"/>
</dbReference>
<dbReference type="GO" id="GO:0005829">
    <property type="term" value="C:cytosol"/>
    <property type="evidence" value="ECO:0007669"/>
    <property type="project" value="UniProtKB-SubCell"/>
</dbReference>
<keyword evidence="14" id="KW-1185">Reference proteome</keyword>
<dbReference type="Gene3D" id="1.10.260.50">
    <property type="match status" value="1"/>
</dbReference>
<evidence type="ECO:0000256" key="4">
    <source>
        <dbReference type="ARBA" id="ARBA00011738"/>
    </source>
</evidence>
<evidence type="ECO:0000313" key="13">
    <source>
        <dbReference type="EnsemblMetazoa" id="XP_014240183.1"/>
    </source>
</evidence>
<keyword evidence="8" id="KW-0456">Lyase</keyword>
<dbReference type="RefSeq" id="XP_024085098.1">
    <property type="nucleotide sequence ID" value="XM_024229330.1"/>
</dbReference>
<evidence type="ECO:0000256" key="3">
    <source>
        <dbReference type="ARBA" id="ARBA00009236"/>
    </source>
</evidence>
<evidence type="ECO:0000256" key="11">
    <source>
        <dbReference type="ARBA" id="ARBA00040554"/>
    </source>
</evidence>
<dbReference type="GeneID" id="106661371"/>
<evidence type="ECO:0000256" key="10">
    <source>
        <dbReference type="ARBA" id="ARBA00039054"/>
    </source>
</evidence>